<evidence type="ECO:0000313" key="1">
    <source>
        <dbReference type="EMBL" id="KAF4484975.1"/>
    </source>
</evidence>
<protein>
    <submittedName>
        <fullName evidence="1">Uncharacterized protein</fullName>
    </submittedName>
</protein>
<dbReference type="AlphaFoldDB" id="A0A7J6J5M0"/>
<reference evidence="1 2" key="1">
    <citation type="submission" date="2012-08" db="EMBL/GenBank/DDBJ databases">
        <authorList>
            <person name="Gan P.H.P."/>
            <person name="Ikeda K."/>
            <person name="Irieda H."/>
            <person name="Narusaka M."/>
            <person name="O'Connell R.J."/>
            <person name="Narusaka Y."/>
            <person name="Takano Y."/>
            <person name="Kubo Y."/>
            <person name="Shirasu K."/>
        </authorList>
    </citation>
    <scope>NUCLEOTIDE SEQUENCE [LARGE SCALE GENOMIC DNA]</scope>
    <source>
        <strain evidence="1 2">Nara gc5</strain>
    </source>
</reference>
<reference evidence="1 2" key="2">
    <citation type="submission" date="2020-04" db="EMBL/GenBank/DDBJ databases">
        <title>Genome sequencing and assembly of multiple isolates from the Colletotrichum gloeosporioides species complex.</title>
        <authorList>
            <person name="Gan P."/>
            <person name="Shirasu K."/>
        </authorList>
    </citation>
    <scope>NUCLEOTIDE SEQUENCE [LARGE SCALE GENOMIC DNA]</scope>
    <source>
        <strain evidence="1 2">Nara gc5</strain>
    </source>
</reference>
<keyword evidence="2" id="KW-1185">Reference proteome</keyword>
<dbReference type="InParanoid" id="A0A7J6J5M0"/>
<dbReference type="Proteomes" id="UP000011096">
    <property type="component" value="Unassembled WGS sequence"/>
</dbReference>
<name>A0A7J6J5M0_COLFN</name>
<dbReference type="OrthoDB" id="21502at2759"/>
<dbReference type="EMBL" id="ANPB02000004">
    <property type="protein sequence ID" value="KAF4484975.1"/>
    <property type="molecule type" value="Genomic_DNA"/>
</dbReference>
<gene>
    <name evidence="1" type="ORF">CGGC5_v008545</name>
</gene>
<proteinExistence type="predicted"/>
<dbReference type="GeneID" id="43612617"/>
<dbReference type="RefSeq" id="XP_066008810.1">
    <property type="nucleotide sequence ID" value="XM_066152029.1"/>
</dbReference>
<comment type="caution">
    <text evidence="1">The sequence shown here is derived from an EMBL/GenBank/DDBJ whole genome shotgun (WGS) entry which is preliminary data.</text>
</comment>
<evidence type="ECO:0000313" key="2">
    <source>
        <dbReference type="Proteomes" id="UP000011096"/>
    </source>
</evidence>
<organism evidence="1 2">
    <name type="scientific">Colletotrichum fructicola (strain Nara gc5)</name>
    <name type="common">Anthracnose fungus</name>
    <name type="synonym">Colletotrichum gloeosporioides (strain Nara gc5)</name>
    <dbReference type="NCBI Taxonomy" id="1213859"/>
    <lineage>
        <taxon>Eukaryota</taxon>
        <taxon>Fungi</taxon>
        <taxon>Dikarya</taxon>
        <taxon>Ascomycota</taxon>
        <taxon>Pezizomycotina</taxon>
        <taxon>Sordariomycetes</taxon>
        <taxon>Hypocreomycetidae</taxon>
        <taxon>Glomerellales</taxon>
        <taxon>Glomerellaceae</taxon>
        <taxon>Colletotrichum</taxon>
        <taxon>Colletotrichum gloeosporioides species complex</taxon>
    </lineage>
</organism>
<sequence>MKPDESSTVRGQILQLDPKDRWKPIDYIRNIVFFVLRHPIREDILRTSLDNLIRNHLPVLGSKIQSDGKQGGLIASTHGAKLQVTNGDIVAALLLKLTHLHRKKPKMIMLTGTVNGKLNGLRGRPTRFNAQIMCKAEGGYWCDFTSSTKNMALVDQLMSVDPTLESI</sequence>
<accession>A0A7J6J5M0</accession>